<accession>A0A9P1JST5</accession>
<evidence type="ECO:0000313" key="2">
    <source>
        <dbReference type="EMBL" id="CCC99131.1"/>
    </source>
</evidence>
<sequence length="68" mass="6920">MGKGGAGGRTRTDISVRTADFESAASTNSATPARCLPDPALVATGARYIEGKSPWDKVFCADASACLA</sequence>
<dbReference type="AlphaFoldDB" id="A0A9P1JST5"/>
<reference evidence="2 3" key="1">
    <citation type="journal article" date="2011" name="PLoS Genet.">
        <title>Azospirillum genomes reveal transition of bacteria from aquatic to terrestrial environments.</title>
        <authorList>
            <person name="Wisniewski-Dye F."/>
            <person name="Borziak K."/>
            <person name="Khalsa-Moyers G."/>
            <person name="Alexandre G."/>
            <person name="Sukharnikov L.O."/>
            <person name="Wuichet K."/>
            <person name="Hurst G.B."/>
            <person name="McDonald W.H."/>
            <person name="Robertson J.S."/>
            <person name="Barbe V."/>
            <person name="Calteau A."/>
            <person name="Rouy Z."/>
            <person name="Mangenot S."/>
            <person name="Prigent-Combaret C."/>
            <person name="Normand P."/>
            <person name="Boyer M."/>
            <person name="Siguier P."/>
            <person name="Dessaux Y."/>
            <person name="Elmerich C."/>
            <person name="Condemine G."/>
            <person name="Krishnen G."/>
            <person name="Kennedy I."/>
            <person name="Paterson A.H."/>
            <person name="Gonzalez V."/>
            <person name="Mavingui P."/>
            <person name="Zhulin I.B."/>
        </authorList>
    </citation>
    <scope>NUCLEOTIDE SEQUENCE [LARGE SCALE GENOMIC DNA]</scope>
    <source>
        <strain evidence="2 3">Sp245</strain>
    </source>
</reference>
<feature type="region of interest" description="Disordered" evidence="1">
    <location>
        <begin position="1"/>
        <end position="33"/>
    </location>
</feature>
<organism evidence="2 3">
    <name type="scientific">Azospirillum baldaniorum</name>
    <dbReference type="NCBI Taxonomy" id="1064539"/>
    <lineage>
        <taxon>Bacteria</taxon>
        <taxon>Pseudomonadati</taxon>
        <taxon>Pseudomonadota</taxon>
        <taxon>Alphaproteobacteria</taxon>
        <taxon>Rhodospirillales</taxon>
        <taxon>Azospirillaceae</taxon>
        <taxon>Azospirillum</taxon>
    </lineage>
</organism>
<dbReference type="Proteomes" id="UP000007319">
    <property type="component" value="Chromosome"/>
</dbReference>
<dbReference type="KEGG" id="abs:AZOBR_180201"/>
<protein>
    <submittedName>
        <fullName evidence="2">Uncharacterized protein</fullName>
    </submittedName>
</protein>
<dbReference type="EMBL" id="HE577327">
    <property type="protein sequence ID" value="CCC99131.1"/>
    <property type="molecule type" value="Genomic_DNA"/>
</dbReference>
<evidence type="ECO:0000256" key="1">
    <source>
        <dbReference type="SAM" id="MobiDB-lite"/>
    </source>
</evidence>
<name>A0A9P1JST5_9PROT</name>
<gene>
    <name evidence="2" type="ORF">AZOBR_180201</name>
</gene>
<evidence type="ECO:0000313" key="3">
    <source>
        <dbReference type="Proteomes" id="UP000007319"/>
    </source>
</evidence>
<keyword evidence="3" id="KW-1185">Reference proteome</keyword>
<proteinExistence type="predicted"/>